<feature type="domain" description="TfoX C-terminal" evidence="2">
    <location>
        <begin position="120"/>
        <end position="198"/>
    </location>
</feature>
<keyword evidence="4" id="KW-1185">Reference proteome</keyword>
<dbReference type="InterPro" id="IPR047525">
    <property type="entry name" value="TfoX-like"/>
</dbReference>
<dbReference type="GO" id="GO:0030420">
    <property type="term" value="P:establishment of competence for transformation"/>
    <property type="evidence" value="ECO:0007669"/>
    <property type="project" value="InterPro"/>
</dbReference>
<dbReference type="AlphaFoldDB" id="U3B1Y7"/>
<dbReference type="EMBL" id="BATM01000016">
    <property type="protein sequence ID" value="GAD79457.1"/>
    <property type="molecule type" value="Genomic_DNA"/>
</dbReference>
<dbReference type="InterPro" id="IPR007077">
    <property type="entry name" value="TfoX_C"/>
</dbReference>
<proteinExistence type="predicted"/>
<feature type="domain" description="TfoX N-terminal" evidence="1">
    <location>
        <begin position="19"/>
        <end position="108"/>
    </location>
</feature>
<dbReference type="PANTHER" id="PTHR36121:SF1">
    <property type="entry name" value="PROTEIN SXY"/>
    <property type="match status" value="1"/>
</dbReference>
<dbReference type="InterPro" id="IPR026256">
    <property type="entry name" value="TfoX-like_gammaprotbact"/>
</dbReference>
<dbReference type="Gene3D" id="1.10.150.20">
    <property type="entry name" value="5' to 3' exonuclease, C-terminal subdomain"/>
    <property type="match status" value="1"/>
</dbReference>
<reference evidence="3 4" key="1">
    <citation type="submission" date="2013-09" db="EMBL/GenBank/DDBJ databases">
        <title>Whole genome shotgun sequence of Vibrio ezurae NBRC 102218.</title>
        <authorList>
            <person name="Yoshida I."/>
            <person name="Hosoyama A."/>
            <person name="Numata M."/>
            <person name="Hashimoto M."/>
            <person name="Hosoyama Y."/>
            <person name="Tsuchikane K."/>
            <person name="Noguchi M."/>
            <person name="Hirakata S."/>
            <person name="Ichikawa N."/>
            <person name="Ohji S."/>
            <person name="Yamazoe A."/>
            <person name="Fujita N."/>
        </authorList>
    </citation>
    <scope>NUCLEOTIDE SEQUENCE [LARGE SCALE GENOMIC DNA]</scope>
    <source>
        <strain evidence="3 4">NBRC 102218</strain>
    </source>
</reference>
<evidence type="ECO:0000313" key="4">
    <source>
        <dbReference type="Proteomes" id="UP000016562"/>
    </source>
</evidence>
<comment type="caution">
    <text evidence="3">The sequence shown here is derived from an EMBL/GenBank/DDBJ whole genome shotgun (WGS) entry which is preliminary data.</text>
</comment>
<evidence type="ECO:0000259" key="2">
    <source>
        <dbReference type="Pfam" id="PF04994"/>
    </source>
</evidence>
<sequence length="212" mass="23820">METKIMASNGIEAVIHNIERFKGLNSRSMFGGTGYFIDDAMFLLVDHGKAYLRGGPSLTKELLALGCKQLKFKKRIGCAKVQYYDIMNVYFVDPIRTQTLITQSIENAKTDKEKCHHCSERLRDLPNLQLSIERMLARIDIQEVGHLKTIGSTESFRRLQSIYGLDLNINLLWKLEGAIQGVHFSLLGNSVKNDLLGQVSAKDLGQVSRCNG</sequence>
<dbReference type="OrthoDB" id="4225809at2"/>
<dbReference type="InterPro" id="IPR007076">
    <property type="entry name" value="TfoX_N"/>
</dbReference>
<dbReference type="eggNOG" id="COG3070">
    <property type="taxonomic scope" value="Bacteria"/>
</dbReference>
<evidence type="ECO:0000313" key="3">
    <source>
        <dbReference type="EMBL" id="GAD79457.1"/>
    </source>
</evidence>
<dbReference type="SUPFAM" id="SSF159894">
    <property type="entry name" value="YgaC/TfoX-N like"/>
    <property type="match status" value="1"/>
</dbReference>
<dbReference type="STRING" id="1219080.VEZ01S_16_00060"/>
<dbReference type="Gene3D" id="3.30.1460.30">
    <property type="entry name" value="YgaC/TfoX-N like chaperone"/>
    <property type="match status" value="1"/>
</dbReference>
<dbReference type="PIRSF" id="PIRSF028788">
    <property type="entry name" value="TfoX_Sxy"/>
    <property type="match status" value="1"/>
</dbReference>
<protein>
    <submittedName>
        <fullName evidence="3">Sxy protein</fullName>
    </submittedName>
</protein>
<dbReference type="Proteomes" id="UP000016562">
    <property type="component" value="Unassembled WGS sequence"/>
</dbReference>
<dbReference type="PANTHER" id="PTHR36121">
    <property type="entry name" value="PROTEIN SXY"/>
    <property type="match status" value="1"/>
</dbReference>
<evidence type="ECO:0000259" key="1">
    <source>
        <dbReference type="Pfam" id="PF04993"/>
    </source>
</evidence>
<gene>
    <name evidence="3" type="primary">sxy</name>
    <name evidence="3" type="ORF">VEZ01S_16_00060</name>
</gene>
<accession>U3B1Y7</accession>
<dbReference type="Pfam" id="PF04993">
    <property type="entry name" value="TfoX_N"/>
    <property type="match status" value="1"/>
</dbReference>
<dbReference type="Pfam" id="PF04994">
    <property type="entry name" value="TfoX_C"/>
    <property type="match status" value="1"/>
</dbReference>
<name>U3B1Y7_9VIBR</name>
<organism evidence="3 4">
    <name type="scientific">Vibrio ezurae NBRC 102218</name>
    <dbReference type="NCBI Taxonomy" id="1219080"/>
    <lineage>
        <taxon>Bacteria</taxon>
        <taxon>Pseudomonadati</taxon>
        <taxon>Pseudomonadota</taxon>
        <taxon>Gammaproteobacteria</taxon>
        <taxon>Vibrionales</taxon>
        <taxon>Vibrionaceae</taxon>
        <taxon>Vibrio</taxon>
    </lineage>
</organism>